<comment type="caution">
    <text evidence="5">The sequence shown here is derived from an EMBL/GenBank/DDBJ whole genome shotgun (WGS) entry which is preliminary data.</text>
</comment>
<dbReference type="Gene3D" id="3.40.630.10">
    <property type="entry name" value="Zn peptidases"/>
    <property type="match status" value="1"/>
</dbReference>
<keyword evidence="3" id="KW-0378">Hydrolase</keyword>
<evidence type="ECO:0000259" key="4">
    <source>
        <dbReference type="Pfam" id="PF07687"/>
    </source>
</evidence>
<dbReference type="InterPro" id="IPR002933">
    <property type="entry name" value="Peptidase_M20"/>
</dbReference>
<dbReference type="RefSeq" id="WP_039190003.1">
    <property type="nucleotide sequence ID" value="NZ_JRFJ01000001.1"/>
</dbReference>
<gene>
    <name evidence="5" type="ORF">LA66_07265</name>
</gene>
<dbReference type="GO" id="GO:0006508">
    <property type="term" value="P:proteolysis"/>
    <property type="evidence" value="ECO:0007669"/>
    <property type="project" value="UniProtKB-KW"/>
</dbReference>
<reference evidence="5 6" key="1">
    <citation type="submission" date="2014-09" db="EMBL/GenBank/DDBJ databases">
        <title>Isolation and characterization of Aurantimonas altamirensis ON-56566 from clinical sample following a dog bite.</title>
        <authorList>
            <person name="Eshaghi A."/>
            <person name="Li A."/>
            <person name="Shahinas D."/>
            <person name="Bahn P."/>
            <person name="Kus J.V."/>
            <person name="Patel S.N."/>
        </authorList>
    </citation>
    <scope>NUCLEOTIDE SEQUENCE [LARGE SCALE GENOMIC DNA]</scope>
    <source>
        <strain evidence="5 6">ON-56566</strain>
    </source>
</reference>
<dbReference type="Gene3D" id="3.30.70.360">
    <property type="match status" value="1"/>
</dbReference>
<name>A0A0B1QBM4_9HYPH</name>
<protein>
    <recommendedName>
        <fullName evidence="4">Peptidase M20 dimerisation domain-containing protein</fullName>
    </recommendedName>
</protein>
<dbReference type="STRING" id="370622.LA66_07265"/>
<dbReference type="GO" id="GO:0046872">
    <property type="term" value="F:metal ion binding"/>
    <property type="evidence" value="ECO:0007669"/>
    <property type="project" value="UniProtKB-KW"/>
</dbReference>
<dbReference type="InterPro" id="IPR011650">
    <property type="entry name" value="Peptidase_M20_dimer"/>
</dbReference>
<dbReference type="PANTHER" id="PTHR43270:SF8">
    <property type="entry name" value="DI- AND TRIPEPTIDASE DUG2-RELATED"/>
    <property type="match status" value="1"/>
</dbReference>
<keyword evidence="1" id="KW-0645">Protease</keyword>
<organism evidence="5 6">
    <name type="scientific">Aureimonas altamirensis</name>
    <dbReference type="NCBI Taxonomy" id="370622"/>
    <lineage>
        <taxon>Bacteria</taxon>
        <taxon>Pseudomonadati</taxon>
        <taxon>Pseudomonadota</taxon>
        <taxon>Alphaproteobacteria</taxon>
        <taxon>Hyphomicrobiales</taxon>
        <taxon>Aurantimonadaceae</taxon>
        <taxon>Aureimonas</taxon>
    </lineage>
</organism>
<dbReference type="SUPFAM" id="SSF53187">
    <property type="entry name" value="Zn-dependent exopeptidases"/>
    <property type="match status" value="1"/>
</dbReference>
<dbReference type="Pfam" id="PF07687">
    <property type="entry name" value="M20_dimer"/>
    <property type="match status" value="1"/>
</dbReference>
<dbReference type="Pfam" id="PF01546">
    <property type="entry name" value="Peptidase_M20"/>
    <property type="match status" value="1"/>
</dbReference>
<dbReference type="NCBIfam" id="NF005034">
    <property type="entry name" value="PRK06446.1"/>
    <property type="match status" value="1"/>
</dbReference>
<sequence length="450" mass="49193">MSAYLDRNDIRDAYLDELVEFLRLPTVSARNDIPVMQKAADWLIARLESLGAQARLLDSPGMPVVYAEIKGDSDRTILFYNHYDVQPPEPLDAWSSDPFEPVVRNGMLYARGSDDNKGALMSRIHAVEALLKERGTLPVTVKFLIEGEEESGSPSLPVVVDHNRDLLKADACIWENARRDDAGNPTMTLGNKGMYSFELRARTASADSHSGKANLYPNAIWRLVSALASMRDPQGKVLVDGFYESVTPLSASDEAICRETPANGLRQATKLGLDELVPGNDDYSVNRALFYTPSMNIQGIEGGYTGPGHKTVNPSTAFARLECRLVKGQDPDAVAAMIATHLEKHGYGDIQIVNKKAGAWPSYTATDHPFVKVVAEAGSEVYGKPVVVLPSSPGTGPRFVFRHQPDMPIIALGVGHANSRAHAPDENIAVEDQFYTTKQVARIMEKFAAV</sequence>
<evidence type="ECO:0000256" key="3">
    <source>
        <dbReference type="ARBA" id="ARBA00022801"/>
    </source>
</evidence>
<dbReference type="PANTHER" id="PTHR43270">
    <property type="entry name" value="BETA-ALA-HIS DIPEPTIDASE"/>
    <property type="match status" value="1"/>
</dbReference>
<keyword evidence="2" id="KW-0479">Metal-binding</keyword>
<dbReference type="GO" id="GO:0008233">
    <property type="term" value="F:peptidase activity"/>
    <property type="evidence" value="ECO:0007669"/>
    <property type="project" value="UniProtKB-KW"/>
</dbReference>
<dbReference type="OrthoDB" id="9761532at2"/>
<dbReference type="AlphaFoldDB" id="A0A0B1QBM4"/>
<evidence type="ECO:0000256" key="1">
    <source>
        <dbReference type="ARBA" id="ARBA00022670"/>
    </source>
</evidence>
<accession>A0A0B1QBM4</accession>
<evidence type="ECO:0000256" key="2">
    <source>
        <dbReference type="ARBA" id="ARBA00022723"/>
    </source>
</evidence>
<dbReference type="Proteomes" id="UP000030826">
    <property type="component" value="Unassembled WGS sequence"/>
</dbReference>
<evidence type="ECO:0000313" key="5">
    <source>
        <dbReference type="EMBL" id="KHJ56332.1"/>
    </source>
</evidence>
<dbReference type="EMBL" id="JRFJ01000001">
    <property type="protein sequence ID" value="KHJ56332.1"/>
    <property type="molecule type" value="Genomic_DNA"/>
</dbReference>
<proteinExistence type="predicted"/>
<evidence type="ECO:0000313" key="6">
    <source>
        <dbReference type="Proteomes" id="UP000030826"/>
    </source>
</evidence>
<dbReference type="InterPro" id="IPR051458">
    <property type="entry name" value="Cyt/Met_Dipeptidase"/>
</dbReference>
<feature type="domain" description="Peptidase M20 dimerisation" evidence="4">
    <location>
        <begin position="190"/>
        <end position="347"/>
    </location>
</feature>